<reference evidence="3" key="1">
    <citation type="submission" date="2018-06" db="EMBL/GenBank/DDBJ databases">
        <authorList>
            <person name="Cea G.-C."/>
            <person name="William W."/>
        </authorList>
    </citation>
    <scope>NUCLEOTIDE SEQUENCE [LARGE SCALE GENOMIC DNA]</scope>
    <source>
        <strain evidence="3">DB21MT-2</strain>
    </source>
</reference>
<evidence type="ECO:0000256" key="1">
    <source>
        <dbReference type="SAM" id="Phobius"/>
    </source>
</evidence>
<proteinExistence type="predicted"/>
<dbReference type="OrthoDB" id="9967107at2"/>
<keyword evidence="1" id="KW-0812">Transmembrane</keyword>
<sequence length="292" mass="32756">MQTENFKVVKVILISGVMLILSIGLISEVIYRDSEQIISVENPVPDTNLIESEVSINMLYQPEELFISNPGNHNEADTTAMLSRVREAIATGKSDSSEINEGIKLGKEIYRLINNKDWDELMSFANSMQQVSPEILQIMLSHALQQDAPLFVIIDLLNQGATLPGNTIFILVIKGQLTKIIELQNYGLDIFYSEPLIGNSINVAVQYKSKFSVLNLLLHQGVGTHIRVSGLDPLDIALNDYFKNGKNIEIVSKLIEYDSAIDLSHFQIVESNRVNKLKHYNNLVMKLPVFAR</sequence>
<dbReference type="Proteomes" id="UP000250123">
    <property type="component" value="Chromosome SHEWBE"/>
</dbReference>
<keyword evidence="1" id="KW-1133">Transmembrane helix</keyword>
<organism evidence="2 3">
    <name type="scientific">Shewanella benthica</name>
    <dbReference type="NCBI Taxonomy" id="43661"/>
    <lineage>
        <taxon>Bacteria</taxon>
        <taxon>Pseudomonadati</taxon>
        <taxon>Pseudomonadota</taxon>
        <taxon>Gammaproteobacteria</taxon>
        <taxon>Alteromonadales</taxon>
        <taxon>Shewanellaceae</taxon>
        <taxon>Shewanella</taxon>
    </lineage>
</organism>
<dbReference type="RefSeq" id="WP_112351974.1">
    <property type="nucleotide sequence ID" value="NZ_LS483452.1"/>
</dbReference>
<dbReference type="KEGG" id="sbk:SHEWBE_1496"/>
<accession>A0A330LZP3</accession>
<name>A0A330LZP3_9GAMM</name>
<protein>
    <submittedName>
        <fullName evidence="2">Uncharacterized protein</fullName>
    </submittedName>
</protein>
<dbReference type="EMBL" id="LS483452">
    <property type="protein sequence ID" value="SQH75462.1"/>
    <property type="molecule type" value="Genomic_DNA"/>
</dbReference>
<evidence type="ECO:0000313" key="3">
    <source>
        <dbReference type="Proteomes" id="UP000250123"/>
    </source>
</evidence>
<evidence type="ECO:0000313" key="2">
    <source>
        <dbReference type="EMBL" id="SQH75462.1"/>
    </source>
</evidence>
<dbReference type="AlphaFoldDB" id="A0A330LZP3"/>
<feature type="transmembrane region" description="Helical" evidence="1">
    <location>
        <begin position="12"/>
        <end position="31"/>
    </location>
</feature>
<keyword evidence="1" id="KW-0472">Membrane</keyword>
<gene>
    <name evidence="2" type="ORF">SHEWBE_1496</name>
</gene>